<gene>
    <name evidence="3" type="ORF">K8W24_14970</name>
</gene>
<feature type="non-terminal residue" evidence="3">
    <location>
        <position position="376"/>
    </location>
</feature>
<dbReference type="Proteomes" id="UP000775129">
    <property type="component" value="Unassembled WGS sequence"/>
</dbReference>
<dbReference type="Pfam" id="PF13454">
    <property type="entry name" value="NAD_binding_9"/>
    <property type="match status" value="1"/>
</dbReference>
<dbReference type="SUPFAM" id="SSF51905">
    <property type="entry name" value="FAD/NAD(P)-binding domain"/>
    <property type="match status" value="1"/>
</dbReference>
<dbReference type="InterPro" id="IPR038732">
    <property type="entry name" value="HpyO/CreE_NAD-binding"/>
</dbReference>
<sequence length="376" mass="39573">MNSRHSALTPTSTDDARRGAPMRLVMVGGGPRAIGVLERLGANAGVPGTAERLAETPLHVDIVDPHMPGAGRIWRAEESPLLLMNSRAADVSIFPDETVEAEGPVVAGPSLAEWADGIRRGTIAAPTAGTTRLAEIHALGPTDFASRRVQALYLEWFFGQVLAALPSTVSVTVHRTTATAVRAGDGPATWNVELEDRAPLGADLLLLAAGHTDSRPNAARHELAAFARRHGGTYLGPSQASDAQVELLGAGQDVIVRGMGLAFVDLMALLTEGRGGRFVPAAEAESAGEDAAAELRGRLDYLPSGEEPRLWVGSRRGVPYHSKVRDEGAPTGLGALVHVTPENLRAREDEHGLLDFRADVLPLIAAEIAHQVPGAP</sequence>
<name>A0A921GRR5_9MICO</name>
<proteinExistence type="predicted"/>
<comment type="caution">
    <text evidence="3">The sequence shown here is derived from an EMBL/GenBank/DDBJ whole genome shotgun (WGS) entry which is preliminary data.</text>
</comment>
<evidence type="ECO:0000256" key="1">
    <source>
        <dbReference type="SAM" id="MobiDB-lite"/>
    </source>
</evidence>
<feature type="domain" description="FAD-dependent urate hydroxylase HpyO/Asp monooxygenase CreE-like FAD/NAD(P)-binding" evidence="2">
    <location>
        <begin position="25"/>
        <end position="211"/>
    </location>
</feature>
<dbReference type="EMBL" id="DYWO01000449">
    <property type="protein sequence ID" value="HJF51066.1"/>
    <property type="molecule type" value="Genomic_DNA"/>
</dbReference>
<feature type="region of interest" description="Disordered" evidence="1">
    <location>
        <begin position="1"/>
        <end position="21"/>
    </location>
</feature>
<evidence type="ECO:0000313" key="3">
    <source>
        <dbReference type="EMBL" id="HJF51066.1"/>
    </source>
</evidence>
<dbReference type="PANTHER" id="PTHR40254:SF1">
    <property type="entry name" value="BLR0577 PROTEIN"/>
    <property type="match status" value="1"/>
</dbReference>
<evidence type="ECO:0000313" key="4">
    <source>
        <dbReference type="Proteomes" id="UP000775129"/>
    </source>
</evidence>
<evidence type="ECO:0000259" key="2">
    <source>
        <dbReference type="Pfam" id="PF13454"/>
    </source>
</evidence>
<reference evidence="3" key="1">
    <citation type="journal article" date="2021" name="PeerJ">
        <title>Extensive microbial diversity within the chicken gut microbiome revealed by metagenomics and culture.</title>
        <authorList>
            <person name="Gilroy R."/>
            <person name="Ravi A."/>
            <person name="Getino M."/>
            <person name="Pursley I."/>
            <person name="Horton D.L."/>
            <person name="Alikhan N.F."/>
            <person name="Baker D."/>
            <person name="Gharbi K."/>
            <person name="Hall N."/>
            <person name="Watson M."/>
            <person name="Adriaenssens E.M."/>
            <person name="Foster-Nyarko E."/>
            <person name="Jarju S."/>
            <person name="Secka A."/>
            <person name="Antonio M."/>
            <person name="Oren A."/>
            <person name="Chaudhuri R.R."/>
            <person name="La Ragione R."/>
            <person name="Hildebrand F."/>
            <person name="Pallen M.J."/>
        </authorList>
    </citation>
    <scope>NUCLEOTIDE SEQUENCE</scope>
    <source>
        <strain evidence="3">1647</strain>
    </source>
</reference>
<feature type="compositionally biased region" description="Polar residues" evidence="1">
    <location>
        <begin position="1"/>
        <end position="13"/>
    </location>
</feature>
<dbReference type="AlphaFoldDB" id="A0A921GRR5"/>
<protein>
    <submittedName>
        <fullName evidence="3">FAD/NAD(P)-binding protein</fullName>
    </submittedName>
</protein>
<dbReference type="PANTHER" id="PTHR40254">
    <property type="entry name" value="BLR0577 PROTEIN"/>
    <property type="match status" value="1"/>
</dbReference>
<organism evidence="3 4">
    <name type="scientific">Brachybacterium paraconglomeratum</name>
    <dbReference type="NCBI Taxonomy" id="173362"/>
    <lineage>
        <taxon>Bacteria</taxon>
        <taxon>Bacillati</taxon>
        <taxon>Actinomycetota</taxon>
        <taxon>Actinomycetes</taxon>
        <taxon>Micrococcales</taxon>
        <taxon>Dermabacteraceae</taxon>
        <taxon>Brachybacterium</taxon>
    </lineage>
</organism>
<reference evidence="3" key="2">
    <citation type="submission" date="2021-09" db="EMBL/GenBank/DDBJ databases">
        <authorList>
            <person name="Gilroy R."/>
        </authorList>
    </citation>
    <scope>NUCLEOTIDE SEQUENCE</scope>
    <source>
        <strain evidence="3">1647</strain>
    </source>
</reference>
<dbReference type="InterPro" id="IPR036188">
    <property type="entry name" value="FAD/NAD-bd_sf"/>
</dbReference>
<dbReference type="InterPro" id="IPR052189">
    <property type="entry name" value="L-asp_N-monooxygenase_NS-form"/>
</dbReference>
<accession>A0A921GRR5</accession>